<organism evidence="1 2">
    <name type="scientific">Leptospira interrogans str. UI 12758</name>
    <dbReference type="NCBI Taxonomy" id="1049938"/>
    <lineage>
        <taxon>Bacteria</taxon>
        <taxon>Pseudomonadati</taxon>
        <taxon>Spirochaetota</taxon>
        <taxon>Spirochaetia</taxon>
        <taxon>Leptospirales</taxon>
        <taxon>Leptospiraceae</taxon>
        <taxon>Leptospira</taxon>
    </lineage>
</organism>
<comment type="caution">
    <text evidence="1">The sequence shown here is derived from an EMBL/GenBank/DDBJ whole genome shotgun (WGS) entry which is preliminary data.</text>
</comment>
<evidence type="ECO:0000313" key="1">
    <source>
        <dbReference type="EMBL" id="EKR55280.1"/>
    </source>
</evidence>
<accession>A0A0E2D6X8</accession>
<dbReference type="Proteomes" id="UP000001340">
    <property type="component" value="Unassembled WGS sequence"/>
</dbReference>
<sequence>MIYFQSEGGMNIQIRTIFSLYAVAVSKFSFKRIQIVELILSNWRSIQYS</sequence>
<protein>
    <submittedName>
        <fullName evidence="1">Uncharacterized protein</fullName>
    </submittedName>
</protein>
<gene>
    <name evidence="1" type="ORF">LEP1GSC105_3498</name>
</gene>
<evidence type="ECO:0000313" key="2">
    <source>
        <dbReference type="Proteomes" id="UP000001340"/>
    </source>
</evidence>
<dbReference type="AlphaFoldDB" id="A0A0E2D6X8"/>
<name>A0A0E2D6X8_LEPIR</name>
<reference evidence="1 2" key="1">
    <citation type="submission" date="2012-10" db="EMBL/GenBank/DDBJ databases">
        <authorList>
            <person name="Harkins D.M."/>
            <person name="Durkin A.S."/>
            <person name="Brinkac L.M."/>
            <person name="Haft D.H."/>
            <person name="Selengut J.D."/>
            <person name="Sanka R."/>
            <person name="DePew J."/>
            <person name="Purushe J."/>
            <person name="Chanthongthip A."/>
            <person name="Lattana O."/>
            <person name="Phetsouvanh R."/>
            <person name="Newton P.N."/>
            <person name="Vinetz J.M."/>
            <person name="Sutton G.G."/>
            <person name="Nierman W.C."/>
            <person name="Fouts D.E."/>
        </authorList>
    </citation>
    <scope>NUCLEOTIDE SEQUENCE [LARGE SCALE GENOMIC DNA]</scope>
    <source>
        <strain evidence="1 2">UI 12758</strain>
    </source>
</reference>
<dbReference type="EMBL" id="AHNR02000031">
    <property type="protein sequence ID" value="EKR55280.1"/>
    <property type="molecule type" value="Genomic_DNA"/>
</dbReference>
<proteinExistence type="predicted"/>